<organism evidence="3 4">
    <name type="scientific">Rhizoctonia solani</name>
    <dbReference type="NCBI Taxonomy" id="456999"/>
    <lineage>
        <taxon>Eukaryota</taxon>
        <taxon>Fungi</taxon>
        <taxon>Dikarya</taxon>
        <taxon>Basidiomycota</taxon>
        <taxon>Agaricomycotina</taxon>
        <taxon>Agaricomycetes</taxon>
        <taxon>Cantharellales</taxon>
        <taxon>Ceratobasidiaceae</taxon>
        <taxon>Rhizoctonia</taxon>
    </lineage>
</organism>
<comment type="caution">
    <text evidence="3">The sequence shown here is derived from an EMBL/GenBank/DDBJ whole genome shotgun (WGS) entry which is preliminary data.</text>
</comment>
<feature type="domain" description="T6SS Phospholipase effector Tle1-like catalytic" evidence="2">
    <location>
        <begin position="3"/>
        <end position="155"/>
    </location>
</feature>
<dbReference type="Pfam" id="PF09994">
    <property type="entry name" value="T6SS_Tle1-like_cat"/>
    <property type="match status" value="1"/>
</dbReference>
<proteinExistence type="predicted"/>
<evidence type="ECO:0000256" key="1">
    <source>
        <dbReference type="SAM" id="MobiDB-lite"/>
    </source>
</evidence>
<feature type="region of interest" description="Disordered" evidence="1">
    <location>
        <begin position="191"/>
        <end position="217"/>
    </location>
</feature>
<evidence type="ECO:0000313" key="3">
    <source>
        <dbReference type="EMBL" id="CAE6367639.1"/>
    </source>
</evidence>
<dbReference type="InterPro" id="IPR029058">
    <property type="entry name" value="AB_hydrolase_fold"/>
</dbReference>
<dbReference type="Proteomes" id="UP000663846">
    <property type="component" value="Unassembled WGS sequence"/>
</dbReference>
<evidence type="ECO:0000313" key="4">
    <source>
        <dbReference type="Proteomes" id="UP000663846"/>
    </source>
</evidence>
<gene>
    <name evidence="3" type="ORF">RDB_LOCUS23811</name>
</gene>
<dbReference type="SUPFAM" id="SSF53474">
    <property type="entry name" value="alpha/beta-Hydrolases"/>
    <property type="match status" value="1"/>
</dbReference>
<accession>A0A8H2WFV8</accession>
<dbReference type="PANTHER" id="PTHR33840">
    <property type="match status" value="1"/>
</dbReference>
<dbReference type="AlphaFoldDB" id="A0A8H2WFV8"/>
<evidence type="ECO:0000259" key="2">
    <source>
        <dbReference type="Pfam" id="PF09994"/>
    </source>
</evidence>
<reference evidence="3" key="1">
    <citation type="submission" date="2021-01" db="EMBL/GenBank/DDBJ databases">
        <authorList>
            <person name="Kaushik A."/>
        </authorList>
    </citation>
    <scope>NUCLEOTIDE SEQUENCE</scope>
    <source>
        <strain evidence="3">AG1-1C</strain>
    </source>
</reference>
<feature type="compositionally biased region" description="Polar residues" evidence="1">
    <location>
        <begin position="204"/>
        <end position="214"/>
    </location>
</feature>
<dbReference type="EMBL" id="CAJMWS010000116">
    <property type="protein sequence ID" value="CAE6367639.1"/>
    <property type="molecule type" value="Genomic_DNA"/>
</dbReference>
<name>A0A8H2WFV8_9AGAM</name>
<dbReference type="PANTHER" id="PTHR33840:SF2">
    <property type="entry name" value="TLE1 PHOSPHOLIPASE DOMAIN-CONTAINING PROTEIN"/>
    <property type="match status" value="1"/>
</dbReference>
<sequence>MELLKNDDPEQQMVYHQPGVGTYGLSPPGYIASLFQKSTSLIDQAVAWYLYQHVIDGYTYLMETYRAGDQISIFGFSRGAYTARALAGMLHSVGLLTRHNIEQVSFAYQIYAASAEILSKEDSGSFTASAGGIDPKDFMRAFCILVSVTFLGVWQALALDENRGNFIPSVWDHSSNIKGLQTSVEVWFKGGHSDIGGGEPPQKPSENSSHTNGDASCVRRPPQLSYISLRWMIRRCLDTQEARILFNPVAMCSYRDRMIIEPRAGTGNETQEGLNAKLDKHDIQATIHRASDDSWFWWAIDFAPVPKLSQTEKCKPERGLVPGMLWNVLQYLPESIRPETKNGSSWLSRFVKTPTLSEGSTSRPKTVWASNHAAPRIINFQGAHRGVYLHASIYSYIENQLREKAKIVYEPSAKWYDLPALTKGAGKTEKAWPEFADGEIDRGALQDKDVEQMRKHFFKKWDDKELW</sequence>
<protein>
    <recommendedName>
        <fullName evidence="2">T6SS Phospholipase effector Tle1-like catalytic domain-containing protein</fullName>
    </recommendedName>
</protein>
<dbReference type="InterPro" id="IPR018712">
    <property type="entry name" value="Tle1-like_cat"/>
</dbReference>